<reference evidence="1" key="1">
    <citation type="submission" date="2022-11" db="EMBL/GenBank/DDBJ databases">
        <authorList>
            <person name="Petersen C."/>
        </authorList>
    </citation>
    <scope>NUCLEOTIDE SEQUENCE</scope>
    <source>
        <strain evidence="1">IBT 26290</strain>
    </source>
</reference>
<accession>A0A9W9LTY0</accession>
<reference evidence="1" key="2">
    <citation type="journal article" date="2023" name="IMA Fungus">
        <title>Comparative genomic study of the Penicillium genus elucidates a diverse pangenome and 15 lateral gene transfer events.</title>
        <authorList>
            <person name="Petersen C."/>
            <person name="Sorensen T."/>
            <person name="Nielsen M.R."/>
            <person name="Sondergaard T.E."/>
            <person name="Sorensen J.L."/>
            <person name="Fitzpatrick D.A."/>
            <person name="Frisvad J.C."/>
            <person name="Nielsen K.L."/>
        </authorList>
    </citation>
    <scope>NUCLEOTIDE SEQUENCE</scope>
    <source>
        <strain evidence="1">IBT 26290</strain>
    </source>
</reference>
<evidence type="ECO:0000313" key="1">
    <source>
        <dbReference type="EMBL" id="KAJ5175609.1"/>
    </source>
</evidence>
<dbReference type="Proteomes" id="UP001149163">
    <property type="component" value="Unassembled WGS sequence"/>
</dbReference>
<dbReference type="GeneID" id="81422787"/>
<gene>
    <name evidence="1" type="ORF">N7482_001486</name>
</gene>
<proteinExistence type="predicted"/>
<dbReference type="AlphaFoldDB" id="A0A9W9LTY0"/>
<organism evidence="1 2">
    <name type="scientific">Penicillium canariense</name>
    <dbReference type="NCBI Taxonomy" id="189055"/>
    <lineage>
        <taxon>Eukaryota</taxon>
        <taxon>Fungi</taxon>
        <taxon>Dikarya</taxon>
        <taxon>Ascomycota</taxon>
        <taxon>Pezizomycotina</taxon>
        <taxon>Eurotiomycetes</taxon>
        <taxon>Eurotiomycetidae</taxon>
        <taxon>Eurotiales</taxon>
        <taxon>Aspergillaceae</taxon>
        <taxon>Penicillium</taxon>
    </lineage>
</organism>
<name>A0A9W9LTY0_9EURO</name>
<comment type="caution">
    <text evidence="1">The sequence shown here is derived from an EMBL/GenBank/DDBJ whole genome shotgun (WGS) entry which is preliminary data.</text>
</comment>
<sequence length="107" mass="11036">MLIESIQATVELFSGAAAEDVPVVSTGVSNDAGLLQIEEEDAEDEDAFKLATGILVLATLEELIAAGLDEDDAGVLDDSPLGAELLLVVRDAAQASQLQRSPLASAE</sequence>
<dbReference type="RefSeq" id="XP_056547217.1">
    <property type="nucleotide sequence ID" value="XM_056683611.1"/>
</dbReference>
<evidence type="ECO:0000313" key="2">
    <source>
        <dbReference type="Proteomes" id="UP001149163"/>
    </source>
</evidence>
<protein>
    <submittedName>
        <fullName evidence="1">Uncharacterized protein</fullName>
    </submittedName>
</protein>
<keyword evidence="2" id="KW-1185">Reference proteome</keyword>
<dbReference type="EMBL" id="JAPQKN010000001">
    <property type="protein sequence ID" value="KAJ5175609.1"/>
    <property type="molecule type" value="Genomic_DNA"/>
</dbReference>